<sequence>MARISKAVLAKYGPSKAGLLDYLILRNDWKASSAFRRIMSMPEVASAFLRDFRLEGSDLDLTVSLEPIKIGHEGTPGYLFDSAIYANRLYQATSEGLFESRFNPDREIDEMPLVQFLEHETRCVSAQYMAVNASAEERGLWFAPIRLFDIDGDDYEYGEGELWDPFGENEEGYPATVIRRSGNRMEQVADYSASCSSAARHLLNYTDAPMPGFLRAHDVRGRSHERAQFDEWMVTGYEQERSIEELTQKALSFKASRGEGDEGTPAWGEGVEVLGNSSYRLLVKRNDVLEVVNVSAFENRDVAVKKNAEFRKMNLRDVGGSEILSTRDLASGFAIELFDSISVVTASSVFSVYREPAARIRTFRASRRYKDVLAIAGEKDLALVGFVEFDDDEAEF</sequence>
<accession>A0A3Q9EMQ0</accession>
<gene>
    <name evidence="1" type="ORF">EJ357_16155</name>
</gene>
<reference evidence="1 2" key="1">
    <citation type="journal article" date="2019" name="Int. J. Syst. Evol. Microbiol.">
        <title>Streptomyces cyaneochromogenes sp. nov., a blue pigment-producing actinomycete from manganese-contaminated soil.</title>
        <authorList>
            <person name="Tang X."/>
            <person name="Zhao J."/>
            <person name="Li K."/>
            <person name="Chen Z."/>
            <person name="Sun Y."/>
            <person name="Gao J."/>
        </authorList>
    </citation>
    <scope>NUCLEOTIDE SEQUENCE [LARGE SCALE GENOMIC DNA]</scope>
    <source>
        <strain evidence="1 2">MK-45</strain>
    </source>
</reference>
<name>A0A3Q9EMQ0_9ACTN</name>
<keyword evidence="2" id="KW-1185">Reference proteome</keyword>
<organism evidence="1 2">
    <name type="scientific">Streptomyces cyaneochromogenes</name>
    <dbReference type="NCBI Taxonomy" id="2496836"/>
    <lineage>
        <taxon>Bacteria</taxon>
        <taxon>Bacillati</taxon>
        <taxon>Actinomycetota</taxon>
        <taxon>Actinomycetes</taxon>
        <taxon>Kitasatosporales</taxon>
        <taxon>Streptomycetaceae</taxon>
        <taxon>Streptomyces</taxon>
    </lineage>
</organism>
<evidence type="ECO:0000313" key="1">
    <source>
        <dbReference type="EMBL" id="AZQ34830.1"/>
    </source>
</evidence>
<evidence type="ECO:0000313" key="2">
    <source>
        <dbReference type="Proteomes" id="UP000280298"/>
    </source>
</evidence>
<dbReference type="EMBL" id="CP034539">
    <property type="protein sequence ID" value="AZQ34830.1"/>
    <property type="molecule type" value="Genomic_DNA"/>
</dbReference>
<dbReference type="KEGG" id="scya:EJ357_16155"/>
<dbReference type="Proteomes" id="UP000280298">
    <property type="component" value="Chromosome"/>
</dbReference>
<dbReference type="RefSeq" id="WP_126392295.1">
    <property type="nucleotide sequence ID" value="NZ_CP034539.1"/>
</dbReference>
<dbReference type="AlphaFoldDB" id="A0A3Q9EMQ0"/>
<proteinExistence type="predicted"/>
<protein>
    <submittedName>
        <fullName evidence="1">Uncharacterized protein</fullName>
    </submittedName>
</protein>